<comment type="caution">
    <text evidence="1">The sequence shown here is derived from an EMBL/GenBank/DDBJ whole genome shotgun (WGS) entry which is preliminary data.</text>
</comment>
<name>A0A644Z3V5_9ZZZZ</name>
<reference evidence="1" key="1">
    <citation type="submission" date="2019-08" db="EMBL/GenBank/DDBJ databases">
        <authorList>
            <person name="Kucharzyk K."/>
            <person name="Murdoch R.W."/>
            <person name="Higgins S."/>
            <person name="Loffler F."/>
        </authorList>
    </citation>
    <scope>NUCLEOTIDE SEQUENCE</scope>
</reference>
<accession>A0A644Z3V5</accession>
<evidence type="ECO:0000313" key="1">
    <source>
        <dbReference type="EMBL" id="MPM35536.1"/>
    </source>
</evidence>
<gene>
    <name evidence="1" type="ORF">SDC9_82129</name>
</gene>
<dbReference type="AlphaFoldDB" id="A0A644Z3V5"/>
<dbReference type="EMBL" id="VSSQ01007318">
    <property type="protein sequence ID" value="MPM35536.1"/>
    <property type="molecule type" value="Genomic_DNA"/>
</dbReference>
<organism evidence="1">
    <name type="scientific">bioreactor metagenome</name>
    <dbReference type="NCBI Taxonomy" id="1076179"/>
    <lineage>
        <taxon>unclassified sequences</taxon>
        <taxon>metagenomes</taxon>
        <taxon>ecological metagenomes</taxon>
    </lineage>
</organism>
<protein>
    <submittedName>
        <fullName evidence="1">Uncharacterized protein</fullName>
    </submittedName>
</protein>
<sequence length="231" mass="26952">MNQTLLKIIASREDISDYLFHFTKGSNAFDSLLKITEDRQLKDIRNNGVICFTEAPVTLLKSMFDIFEKYPEPMYAPYGVAIKKEHLFQLGGRPVIYGTKEEKDFLPELMKWRFEEYIPNIKDYTWLREWRLKSNLLDLTQENCFIITKTKEEYESVAFSDDCIGDIDFDGCVADGQFWGEAIGYFDRGFKGISIEDIVEFNKLSKNEIDKMIDKQDFSDTVGRNLGGFIW</sequence>
<proteinExistence type="predicted"/>